<name>A0ACC2WV86_9TREE</name>
<reference evidence="1" key="1">
    <citation type="submission" date="2023-04" db="EMBL/GenBank/DDBJ databases">
        <title>Draft Genome sequencing of Naganishia species isolated from polar environments using Oxford Nanopore Technology.</title>
        <authorList>
            <person name="Leo P."/>
            <person name="Venkateswaran K."/>
        </authorList>
    </citation>
    <scope>NUCLEOTIDE SEQUENCE</scope>
    <source>
        <strain evidence="1">MNA-CCFEE 5425</strain>
    </source>
</reference>
<dbReference type="EMBL" id="JASBWU010000016">
    <property type="protein sequence ID" value="KAJ9115393.1"/>
    <property type="molecule type" value="Genomic_DNA"/>
</dbReference>
<evidence type="ECO:0000313" key="1">
    <source>
        <dbReference type="EMBL" id="KAJ9115393.1"/>
    </source>
</evidence>
<keyword evidence="2" id="KW-1185">Reference proteome</keyword>
<comment type="caution">
    <text evidence="1">The sequence shown here is derived from an EMBL/GenBank/DDBJ whole genome shotgun (WGS) entry which is preliminary data.</text>
</comment>
<dbReference type="Proteomes" id="UP001243375">
    <property type="component" value="Unassembled WGS sequence"/>
</dbReference>
<organism evidence="1 2">
    <name type="scientific">Naganishia vaughanmartiniae</name>
    <dbReference type="NCBI Taxonomy" id="1424756"/>
    <lineage>
        <taxon>Eukaryota</taxon>
        <taxon>Fungi</taxon>
        <taxon>Dikarya</taxon>
        <taxon>Basidiomycota</taxon>
        <taxon>Agaricomycotina</taxon>
        <taxon>Tremellomycetes</taxon>
        <taxon>Filobasidiales</taxon>
        <taxon>Filobasidiaceae</taxon>
        <taxon>Naganishia</taxon>
    </lineage>
</organism>
<protein>
    <submittedName>
        <fullName evidence="1">Uncharacterized protein</fullName>
    </submittedName>
</protein>
<gene>
    <name evidence="1" type="ORF">QFC22_005148</name>
</gene>
<sequence length="111" mass="12792">MFTEMLDALPRDYIDPNVDVLISDSPETSWSELKESMRRVVKVYCPYRVAGTERLYDLNYRSSNGGTTFCTIRPDGVLHPEYSLDLQYIDDVGHRGVRPSEPFFIDQGPNR</sequence>
<accession>A0ACC2WV86</accession>
<proteinExistence type="predicted"/>
<evidence type="ECO:0000313" key="2">
    <source>
        <dbReference type="Proteomes" id="UP001243375"/>
    </source>
</evidence>